<accession>A0A8W8IPE0</accession>
<reference evidence="3" key="1">
    <citation type="submission" date="2022-08" db="UniProtKB">
        <authorList>
            <consortium name="EnsemblMetazoa"/>
        </authorList>
    </citation>
    <scope>IDENTIFICATION</scope>
    <source>
        <strain evidence="3">05x7-T-G4-1.051#20</strain>
    </source>
</reference>
<sequence>MSVDGQLILYTRLNLLPTHDDNQKLKLLRTICRNIVFLFCKRIINFAGILCVVLGAVILVLDLRYPEAVTSFFGVDPLQAETFIEGESFLPEKDNKKDGDYELKRMENGEAHGEGSPSSAMMQDDDDDDEIYEPPVFHPEPPKETHSMKRKSRGLTQRLQRPRRRAAPPVPDQVDEMDDLYDNTRSDKVQFGRNYNP</sequence>
<name>A0A8W8IPE0_MAGGI</name>
<dbReference type="AlphaFoldDB" id="A0A8W8IPE0"/>
<organism evidence="3 4">
    <name type="scientific">Magallana gigas</name>
    <name type="common">Pacific oyster</name>
    <name type="synonym">Crassostrea gigas</name>
    <dbReference type="NCBI Taxonomy" id="29159"/>
    <lineage>
        <taxon>Eukaryota</taxon>
        <taxon>Metazoa</taxon>
        <taxon>Spiralia</taxon>
        <taxon>Lophotrochozoa</taxon>
        <taxon>Mollusca</taxon>
        <taxon>Bivalvia</taxon>
        <taxon>Autobranchia</taxon>
        <taxon>Pteriomorphia</taxon>
        <taxon>Ostreida</taxon>
        <taxon>Ostreoidea</taxon>
        <taxon>Ostreidae</taxon>
        <taxon>Magallana</taxon>
    </lineage>
</organism>
<evidence type="ECO:0000256" key="2">
    <source>
        <dbReference type="SAM" id="Phobius"/>
    </source>
</evidence>
<keyword evidence="4" id="KW-1185">Reference proteome</keyword>
<dbReference type="Proteomes" id="UP000005408">
    <property type="component" value="Unassembled WGS sequence"/>
</dbReference>
<proteinExistence type="predicted"/>
<feature type="region of interest" description="Disordered" evidence="1">
    <location>
        <begin position="107"/>
        <end position="197"/>
    </location>
</feature>
<evidence type="ECO:0000313" key="3">
    <source>
        <dbReference type="EnsemblMetazoa" id="G14994.7:cds"/>
    </source>
</evidence>
<protein>
    <submittedName>
        <fullName evidence="3">Uncharacterized protein</fullName>
    </submittedName>
</protein>
<feature type="compositionally biased region" description="Acidic residues" evidence="1">
    <location>
        <begin position="123"/>
        <end position="132"/>
    </location>
</feature>
<keyword evidence="2" id="KW-0472">Membrane</keyword>
<feature type="transmembrane region" description="Helical" evidence="2">
    <location>
        <begin position="43"/>
        <end position="61"/>
    </location>
</feature>
<dbReference type="EnsemblMetazoa" id="G14994.7">
    <property type="protein sequence ID" value="G14994.7:cds"/>
    <property type="gene ID" value="G14994"/>
</dbReference>
<evidence type="ECO:0000256" key="1">
    <source>
        <dbReference type="SAM" id="MobiDB-lite"/>
    </source>
</evidence>
<keyword evidence="2" id="KW-0812">Transmembrane</keyword>
<keyword evidence="2" id="KW-1133">Transmembrane helix</keyword>
<evidence type="ECO:0000313" key="4">
    <source>
        <dbReference type="Proteomes" id="UP000005408"/>
    </source>
</evidence>